<evidence type="ECO:0000256" key="2">
    <source>
        <dbReference type="ARBA" id="ARBA00022448"/>
    </source>
</evidence>
<feature type="domain" description="Nucleoporin Nup54 alpha-helical" evidence="4">
    <location>
        <begin position="165"/>
        <end position="291"/>
    </location>
</feature>
<dbReference type="Proteomes" id="UP000054408">
    <property type="component" value="Unassembled WGS sequence"/>
</dbReference>
<accession>A0A0L0DW85</accession>
<comment type="subcellular location">
    <subcellularLocation>
        <location evidence="1">Nucleus</location>
    </subcellularLocation>
</comment>
<dbReference type="GO" id="GO:0006999">
    <property type="term" value="P:nuclear pore organization"/>
    <property type="evidence" value="ECO:0007669"/>
    <property type="project" value="TreeGrafter"/>
</dbReference>
<dbReference type="RefSeq" id="XP_013760954.1">
    <property type="nucleotide sequence ID" value="XM_013905500.1"/>
</dbReference>
<dbReference type="GO" id="GO:0044613">
    <property type="term" value="C:nuclear pore central transport channel"/>
    <property type="evidence" value="ECO:0007669"/>
    <property type="project" value="TreeGrafter"/>
</dbReference>
<dbReference type="GO" id="GO:0036228">
    <property type="term" value="P:protein localization to nuclear inner membrane"/>
    <property type="evidence" value="ECO:0007669"/>
    <property type="project" value="TreeGrafter"/>
</dbReference>
<dbReference type="EMBL" id="GL349441">
    <property type="protein sequence ID" value="KNC56442.1"/>
    <property type="molecule type" value="Genomic_DNA"/>
</dbReference>
<evidence type="ECO:0000256" key="1">
    <source>
        <dbReference type="ARBA" id="ARBA00004123"/>
    </source>
</evidence>
<gene>
    <name evidence="5" type="ORF">AMSG_02412</name>
</gene>
<dbReference type="eggNOG" id="KOG3091">
    <property type="taxonomic scope" value="Eukaryota"/>
</dbReference>
<evidence type="ECO:0000313" key="5">
    <source>
        <dbReference type="EMBL" id="KNC56442.1"/>
    </source>
</evidence>
<evidence type="ECO:0000313" key="6">
    <source>
        <dbReference type="Proteomes" id="UP000054408"/>
    </source>
</evidence>
<dbReference type="InterPro" id="IPR024864">
    <property type="entry name" value="Nup54/Nup57/Nup44"/>
</dbReference>
<dbReference type="GO" id="GO:0017056">
    <property type="term" value="F:structural constituent of nuclear pore"/>
    <property type="evidence" value="ECO:0007669"/>
    <property type="project" value="TreeGrafter"/>
</dbReference>
<proteinExistence type="predicted"/>
<dbReference type="AlphaFoldDB" id="A0A0L0DW85"/>
<keyword evidence="6" id="KW-1185">Reference proteome</keyword>
<sequence>MPFNFNKGGGGGGGFNFNKGGAGNKAGGGGGFNFGNKGGGAGGAAGGGAAGGGGGFNLNKNKAGGGSGGGGFNFGNKSGAGGASGAKGGFNFGGNKSNAAGASNAGLAGVALAYDPIKAAMDSILAAFSADASNPHCHFQFMFYNVLPEGMVRPMRSSGSGVLAQQAEKNNPDPSRYVPVPARGFADLATRLTAQKDMASAHAKALDSIEAEITAIRSRHRDTLEKLRLCREQHAKLRHDVLCIMKRIEVWRSRGKPITPEEERIRSKLEFLQRELCKPTQFRARLSELEALFQLQENEDAQPEEYNVVDEDGMRKIFMFLKEQSRGLDHLSHILKRDLRDVEIIRRGRFPQQ</sequence>
<dbReference type="GO" id="GO:0006607">
    <property type="term" value="P:NLS-bearing protein import into nucleus"/>
    <property type="evidence" value="ECO:0007669"/>
    <property type="project" value="TreeGrafter"/>
</dbReference>
<reference evidence="5 6" key="1">
    <citation type="submission" date="2010-05" db="EMBL/GenBank/DDBJ databases">
        <title>The Genome Sequence of Thecamonas trahens ATCC 50062.</title>
        <authorList>
            <consortium name="The Broad Institute Genome Sequencing Platform"/>
            <person name="Russ C."/>
            <person name="Cuomo C."/>
            <person name="Shea T."/>
            <person name="Young S.K."/>
            <person name="Zeng Q."/>
            <person name="Koehrsen M."/>
            <person name="Haas B."/>
            <person name="Borodovsky M."/>
            <person name="Guigo R."/>
            <person name="Alvarado L."/>
            <person name="Berlin A."/>
            <person name="Bochicchio J."/>
            <person name="Borenstein D."/>
            <person name="Chapman S."/>
            <person name="Chen Z."/>
            <person name="Freedman E."/>
            <person name="Gellesch M."/>
            <person name="Goldberg J."/>
            <person name="Griggs A."/>
            <person name="Gujja S."/>
            <person name="Heilman E."/>
            <person name="Heiman D."/>
            <person name="Hepburn T."/>
            <person name="Howarth C."/>
            <person name="Jen D."/>
            <person name="Larson L."/>
            <person name="Mehta T."/>
            <person name="Park D."/>
            <person name="Pearson M."/>
            <person name="Roberts A."/>
            <person name="Saif S."/>
            <person name="Shenoy N."/>
            <person name="Sisk P."/>
            <person name="Stolte C."/>
            <person name="Sykes S."/>
            <person name="Thomson T."/>
            <person name="Walk T."/>
            <person name="White J."/>
            <person name="Yandava C."/>
            <person name="Burger G."/>
            <person name="Gray M.W."/>
            <person name="Holland P.W.H."/>
            <person name="King N."/>
            <person name="Lang F.B.F."/>
            <person name="Roger A.J."/>
            <person name="Ruiz-Trillo I."/>
            <person name="Lander E."/>
            <person name="Nusbaum C."/>
        </authorList>
    </citation>
    <scope>NUCLEOTIDE SEQUENCE [LARGE SCALE GENOMIC DNA]</scope>
    <source>
        <strain evidence="5 6">ATCC 50062</strain>
    </source>
</reference>
<keyword evidence="2" id="KW-0813">Transport</keyword>
<dbReference type="Gene3D" id="1.20.5.170">
    <property type="match status" value="1"/>
</dbReference>
<dbReference type="STRING" id="461836.A0A0L0DW85"/>
<dbReference type="OrthoDB" id="6162375at2759"/>
<evidence type="ECO:0000256" key="3">
    <source>
        <dbReference type="ARBA" id="ARBA00023242"/>
    </source>
</evidence>
<dbReference type="Pfam" id="PF13874">
    <property type="entry name" value="Nup54"/>
    <property type="match status" value="1"/>
</dbReference>
<dbReference type="PANTHER" id="PTHR13000:SF0">
    <property type="entry name" value="NUCLEOPORIN P54"/>
    <property type="match status" value="1"/>
</dbReference>
<dbReference type="PANTHER" id="PTHR13000">
    <property type="entry name" value="NUCLEOPORIN P54"/>
    <property type="match status" value="1"/>
</dbReference>
<dbReference type="OMA" id="MMQTRLH"/>
<dbReference type="InterPro" id="IPR025712">
    <property type="entry name" value="Nup54_alpha-helical_dom"/>
</dbReference>
<keyword evidence="3" id="KW-0539">Nucleus</keyword>
<dbReference type="Gene3D" id="1.20.5.490">
    <property type="entry name" value="Single helix bin"/>
    <property type="match status" value="1"/>
</dbReference>
<dbReference type="GeneID" id="25562093"/>
<evidence type="ECO:0000259" key="4">
    <source>
        <dbReference type="Pfam" id="PF13874"/>
    </source>
</evidence>
<organism evidence="5 6">
    <name type="scientific">Thecamonas trahens ATCC 50062</name>
    <dbReference type="NCBI Taxonomy" id="461836"/>
    <lineage>
        <taxon>Eukaryota</taxon>
        <taxon>Apusozoa</taxon>
        <taxon>Apusomonadida</taxon>
        <taxon>Apusomonadidae</taxon>
        <taxon>Thecamonas</taxon>
    </lineage>
</organism>
<name>A0A0L0DW85_THETB</name>
<protein>
    <recommendedName>
        <fullName evidence="4">Nucleoporin Nup54 alpha-helical domain-containing protein</fullName>
    </recommendedName>
</protein>